<dbReference type="EMBL" id="JACAZH010000011">
    <property type="protein sequence ID" value="KAF7355115.1"/>
    <property type="molecule type" value="Genomic_DNA"/>
</dbReference>
<dbReference type="Proteomes" id="UP000623467">
    <property type="component" value="Unassembled WGS sequence"/>
</dbReference>
<accession>A0A8H6YBN1</accession>
<protein>
    <submittedName>
        <fullName evidence="1">Uncharacterized protein</fullName>
    </submittedName>
</protein>
<evidence type="ECO:0000313" key="1">
    <source>
        <dbReference type="EMBL" id="KAF7355115.1"/>
    </source>
</evidence>
<keyword evidence="2" id="KW-1185">Reference proteome</keyword>
<name>A0A8H6YBN1_9AGAR</name>
<proteinExistence type="predicted"/>
<sequence>MSIWTLAGPRPFLRATRCFSSAGNVVRADAPNPVNLSPEKMRALIAMYHQAETFVTRENLDAKIDEAFTGELDRPKLEGETLLSLEALQKAMRRRKDAPTVAEWSSSSLGNWTTPGANTKELWSGRRENLREKRVMDALYGTETQGGKTLPGWDVLNEEGSMIEASVKEDQEKKYHDSDY</sequence>
<comment type="caution">
    <text evidence="1">The sequence shown here is derived from an EMBL/GenBank/DDBJ whole genome shotgun (WGS) entry which is preliminary data.</text>
</comment>
<organism evidence="1 2">
    <name type="scientific">Mycena sanguinolenta</name>
    <dbReference type="NCBI Taxonomy" id="230812"/>
    <lineage>
        <taxon>Eukaryota</taxon>
        <taxon>Fungi</taxon>
        <taxon>Dikarya</taxon>
        <taxon>Basidiomycota</taxon>
        <taxon>Agaricomycotina</taxon>
        <taxon>Agaricomycetes</taxon>
        <taxon>Agaricomycetidae</taxon>
        <taxon>Agaricales</taxon>
        <taxon>Marasmiineae</taxon>
        <taxon>Mycenaceae</taxon>
        <taxon>Mycena</taxon>
    </lineage>
</organism>
<dbReference type="OrthoDB" id="5597211at2759"/>
<evidence type="ECO:0000313" key="2">
    <source>
        <dbReference type="Proteomes" id="UP000623467"/>
    </source>
</evidence>
<dbReference type="AlphaFoldDB" id="A0A8H6YBN1"/>
<reference evidence="1" key="1">
    <citation type="submission" date="2020-05" db="EMBL/GenBank/DDBJ databases">
        <title>Mycena genomes resolve the evolution of fungal bioluminescence.</title>
        <authorList>
            <person name="Tsai I.J."/>
        </authorList>
    </citation>
    <scope>NUCLEOTIDE SEQUENCE</scope>
    <source>
        <strain evidence="1">160909Yilan</strain>
    </source>
</reference>
<gene>
    <name evidence="1" type="ORF">MSAN_01427100</name>
</gene>